<name>A0A5Q0UF93_9ARCH</name>
<dbReference type="Proteomes" id="UP000377803">
    <property type="component" value="Chromosome"/>
</dbReference>
<protein>
    <submittedName>
        <fullName evidence="1">Uncharacterized protein</fullName>
    </submittedName>
</protein>
<dbReference type="KEGG" id="ncon:LC1Nh_0372"/>
<dbReference type="RefSeq" id="WP_153550011.1">
    <property type="nucleotide sequence ID" value="NZ_CP040089.1"/>
</dbReference>
<evidence type="ECO:0000313" key="2">
    <source>
        <dbReference type="Proteomes" id="UP000377803"/>
    </source>
</evidence>
<evidence type="ECO:0000313" key="1">
    <source>
        <dbReference type="EMBL" id="QGA80273.1"/>
    </source>
</evidence>
<dbReference type="AlphaFoldDB" id="A0A5Q0UF93"/>
<proteinExistence type="predicted"/>
<reference evidence="2" key="1">
    <citation type="submission" date="2019-05" db="EMBL/GenBank/DDBJ databases">
        <title>Candidatus Nanohalobium constans, a novel model system to study the DPANN nano-sized archaea: genomic and physiological characterization of a nanoarchaeon co-cultured with its chitinotrophic host.</title>
        <authorList>
            <person name="La Cono V."/>
            <person name="Arcadi E."/>
            <person name="Crisafi F."/>
            <person name="Denaro R."/>
            <person name="La Spada G."/>
            <person name="Messina E."/>
            <person name="Smedile F."/>
            <person name="Toshchakov S.V."/>
            <person name="Shevchenko M.A."/>
            <person name="Golyshin P.N."/>
            <person name="Golyshina O.V."/>
            <person name="Ferrer M."/>
            <person name="Rohde M."/>
            <person name="Mushegian A."/>
            <person name="Sorokin D.Y."/>
            <person name="Giuliano L."/>
            <person name="Yakimov M.M."/>
        </authorList>
    </citation>
    <scope>NUCLEOTIDE SEQUENCE [LARGE SCALE GENOMIC DNA]</scope>
    <source>
        <strain evidence="2">LC1Nh</strain>
    </source>
</reference>
<dbReference type="GeneID" id="42364755"/>
<gene>
    <name evidence="1" type="ORF">LC1Nh_0372</name>
</gene>
<sequence length="98" mass="10543">MALIDILSGLLVLFTQTPIPDGITEIHAGFLLFKGVATMLPGNFLPTPVFYLGGFADLISAAILFTGQPPLLVQYNKYIAGFLLLKGVWSSFGLLKLT</sequence>
<dbReference type="EMBL" id="CP040089">
    <property type="protein sequence ID" value="QGA80273.1"/>
    <property type="molecule type" value="Genomic_DNA"/>
</dbReference>
<accession>A0A5Q0UF93</accession>
<organism evidence="1 2">
    <name type="scientific">Candidatus Nanohalobium constans</name>
    <dbReference type="NCBI Taxonomy" id="2565781"/>
    <lineage>
        <taxon>Archaea</taxon>
        <taxon>Candidatus Nanohalarchaeota</taxon>
        <taxon>Candidatus Nanohalobia</taxon>
        <taxon>Candidatus Nanohalobiales</taxon>
        <taxon>Candidatus Nanohalobiaceae</taxon>
        <taxon>Candidatus Nanohalobium</taxon>
    </lineage>
</organism>
<keyword evidence="2" id="KW-1185">Reference proteome</keyword>